<evidence type="ECO:0000313" key="1">
    <source>
        <dbReference type="EMBL" id="CAJ1959718.1"/>
    </source>
</evidence>
<reference evidence="1" key="1">
    <citation type="submission" date="2023-08" db="EMBL/GenBank/DDBJ databases">
        <authorList>
            <person name="Audoor S."/>
            <person name="Bilcke G."/>
        </authorList>
    </citation>
    <scope>NUCLEOTIDE SEQUENCE</scope>
</reference>
<dbReference type="SUPFAM" id="SSF52833">
    <property type="entry name" value="Thioredoxin-like"/>
    <property type="match status" value="1"/>
</dbReference>
<dbReference type="AlphaFoldDB" id="A0AAD2PW92"/>
<accession>A0AAD2PW92</accession>
<name>A0AAD2PW92_9STRA</name>
<evidence type="ECO:0000313" key="2">
    <source>
        <dbReference type="Proteomes" id="UP001295423"/>
    </source>
</evidence>
<organism evidence="1 2">
    <name type="scientific">Cylindrotheca closterium</name>
    <dbReference type="NCBI Taxonomy" id="2856"/>
    <lineage>
        <taxon>Eukaryota</taxon>
        <taxon>Sar</taxon>
        <taxon>Stramenopiles</taxon>
        <taxon>Ochrophyta</taxon>
        <taxon>Bacillariophyta</taxon>
        <taxon>Bacillariophyceae</taxon>
        <taxon>Bacillariophycidae</taxon>
        <taxon>Bacillariales</taxon>
        <taxon>Bacillariaceae</taxon>
        <taxon>Cylindrotheca</taxon>
    </lineage>
</organism>
<proteinExistence type="predicted"/>
<comment type="caution">
    <text evidence="1">The sequence shown here is derived from an EMBL/GenBank/DDBJ whole genome shotgun (WGS) entry which is preliminary data.</text>
</comment>
<protein>
    <submittedName>
        <fullName evidence="1">Uncharacterized protein</fullName>
    </submittedName>
</protein>
<dbReference type="Gene3D" id="3.40.30.10">
    <property type="entry name" value="Glutaredoxin"/>
    <property type="match status" value="1"/>
</dbReference>
<dbReference type="InterPro" id="IPR036249">
    <property type="entry name" value="Thioredoxin-like_sf"/>
</dbReference>
<dbReference type="EMBL" id="CAKOGP040002014">
    <property type="protein sequence ID" value="CAJ1959718.1"/>
    <property type="molecule type" value="Genomic_DNA"/>
</dbReference>
<dbReference type="Proteomes" id="UP001295423">
    <property type="component" value="Unassembled WGS sequence"/>
</dbReference>
<sequence length="242" mass="27050">MSYSESSNDARPQSIVHHIGRLGSKITTPIFISKCRKRMRMQRKLQEDSMISSKQAVTASVSEAMDSTQISVAVSDDTSSYSPGDYHTMDSDDSFSFCFSDIDEDDTEDESLFETLDQNEFLVECFVTNGQSDVVFLVHFFNQETSISDAIEDILSIRVLETNSRCECRRINSKSAPLFTSKLYIDPEQPTVVAIKNGKILSKVSDISSSQCTEVDQWLARTRILKSNIASSDTFPGLSTKI</sequence>
<keyword evidence="2" id="KW-1185">Reference proteome</keyword>
<gene>
    <name evidence="1" type="ORF">CYCCA115_LOCUS18137</name>
</gene>